<name>A0A381PRG9_9ZZZZ</name>
<protein>
    <submittedName>
        <fullName evidence="1">Uncharacterized protein</fullName>
    </submittedName>
</protein>
<organism evidence="1">
    <name type="scientific">marine metagenome</name>
    <dbReference type="NCBI Taxonomy" id="408172"/>
    <lineage>
        <taxon>unclassified sequences</taxon>
        <taxon>metagenomes</taxon>
        <taxon>ecological metagenomes</taxon>
    </lineage>
</organism>
<evidence type="ECO:0000313" key="1">
    <source>
        <dbReference type="EMBL" id="SUZ69651.1"/>
    </source>
</evidence>
<reference evidence="1" key="1">
    <citation type="submission" date="2018-05" db="EMBL/GenBank/DDBJ databases">
        <authorList>
            <person name="Lanie J.A."/>
            <person name="Ng W.-L."/>
            <person name="Kazmierczak K.M."/>
            <person name="Andrzejewski T.M."/>
            <person name="Davidsen T.M."/>
            <person name="Wayne K.J."/>
            <person name="Tettelin H."/>
            <person name="Glass J.I."/>
            <person name="Rusch D."/>
            <person name="Podicherti R."/>
            <person name="Tsui H.-C.T."/>
            <person name="Winkler M.E."/>
        </authorList>
    </citation>
    <scope>NUCLEOTIDE SEQUENCE</scope>
</reference>
<dbReference type="EMBL" id="UINC01001068">
    <property type="protein sequence ID" value="SUZ69651.1"/>
    <property type="molecule type" value="Genomic_DNA"/>
</dbReference>
<proteinExistence type="predicted"/>
<sequence>MFIFSLVLSQEIIDEESKNDSIFFESILGEEITNLELMLIADINRNKILEKYLQLNIIAESLQLGAPEYDRFASKNNQGLYFPTGRATTLYFDRGIVGWSEASKWLLMNNDTYSTGFFNTSFEKFTYYNSRKGFVDTDNYFKDPWNQRDINDYIRYMHMPPTMTNVHPMEANTIYDRNRN</sequence>
<dbReference type="AlphaFoldDB" id="A0A381PRG9"/>
<accession>A0A381PRG9</accession>
<gene>
    <name evidence="1" type="ORF">METZ01_LOCUS22505</name>
</gene>